<evidence type="ECO:0000313" key="3">
    <source>
        <dbReference type="Proteomes" id="UP001153069"/>
    </source>
</evidence>
<keyword evidence="1" id="KW-0732">Signal</keyword>
<comment type="caution">
    <text evidence="2">The sequence shown here is derived from an EMBL/GenBank/DDBJ whole genome shotgun (WGS) entry which is preliminary data.</text>
</comment>
<evidence type="ECO:0000256" key="1">
    <source>
        <dbReference type="SAM" id="SignalP"/>
    </source>
</evidence>
<feature type="signal peptide" evidence="1">
    <location>
        <begin position="1"/>
        <end position="24"/>
    </location>
</feature>
<accession>A0A9N8E7X1</accession>
<organism evidence="2 3">
    <name type="scientific">Seminavis robusta</name>
    <dbReference type="NCBI Taxonomy" id="568900"/>
    <lineage>
        <taxon>Eukaryota</taxon>
        <taxon>Sar</taxon>
        <taxon>Stramenopiles</taxon>
        <taxon>Ochrophyta</taxon>
        <taxon>Bacillariophyta</taxon>
        <taxon>Bacillariophyceae</taxon>
        <taxon>Bacillariophycidae</taxon>
        <taxon>Naviculales</taxon>
        <taxon>Naviculaceae</taxon>
        <taxon>Seminavis</taxon>
    </lineage>
</organism>
<keyword evidence="3" id="KW-1185">Reference proteome</keyword>
<dbReference type="EMBL" id="CAICTM010000590">
    <property type="protein sequence ID" value="CAB9513439.1"/>
    <property type="molecule type" value="Genomic_DNA"/>
</dbReference>
<name>A0A9N8E7X1_9STRA</name>
<evidence type="ECO:0000313" key="2">
    <source>
        <dbReference type="EMBL" id="CAB9513439.1"/>
    </source>
</evidence>
<feature type="chain" id="PRO_5040255974" evidence="1">
    <location>
        <begin position="25"/>
        <end position="181"/>
    </location>
</feature>
<reference evidence="2" key="1">
    <citation type="submission" date="2020-06" db="EMBL/GenBank/DDBJ databases">
        <authorList>
            <consortium name="Plant Systems Biology data submission"/>
        </authorList>
    </citation>
    <scope>NUCLEOTIDE SEQUENCE</scope>
    <source>
        <strain evidence="2">D6</strain>
    </source>
</reference>
<protein>
    <submittedName>
        <fullName evidence="2">Uncharacterized protein</fullName>
    </submittedName>
</protein>
<sequence length="181" mass="19798">MKVFATLLISFLALSNFFGTSALAQTQEFIGSPESLYPLVVNVRDPMGATTCPIKNDQQPRSLLFELSTFDRIADKYSFQLLETQTGCRFQVAGMVPHSVDVSIQVDGAYAGPMQVTMPGLSTDTILNNEDGHDYFMLTVDDVTSVDPASGRGHRVPVSVFRGPLSSFVMDGVVTFQFDLE</sequence>
<dbReference type="Proteomes" id="UP001153069">
    <property type="component" value="Unassembled WGS sequence"/>
</dbReference>
<dbReference type="AlphaFoldDB" id="A0A9N8E7X1"/>
<proteinExistence type="predicted"/>
<gene>
    <name evidence="2" type="ORF">SEMRO_591_G172050.1</name>
</gene>